<sequence length="130" mass="14739">MGFPNTFYGIHIKKFAQIIAIIGIILSCLSFLLNIFSWNYFPMTISLLIAFILVLVGLNKVKPGYLLAANIILGSNIFIDFLLLISALYIGITVPPEFIDNFDEKESYIESGNVEIRKISLYFFLPIPKR</sequence>
<organism evidence="1 2">
    <name type="scientific">Panagrolaimus sp. PS1159</name>
    <dbReference type="NCBI Taxonomy" id="55785"/>
    <lineage>
        <taxon>Eukaryota</taxon>
        <taxon>Metazoa</taxon>
        <taxon>Ecdysozoa</taxon>
        <taxon>Nematoda</taxon>
        <taxon>Chromadorea</taxon>
        <taxon>Rhabditida</taxon>
        <taxon>Tylenchina</taxon>
        <taxon>Panagrolaimomorpha</taxon>
        <taxon>Panagrolaimoidea</taxon>
        <taxon>Panagrolaimidae</taxon>
        <taxon>Panagrolaimus</taxon>
    </lineage>
</organism>
<reference evidence="2" key="1">
    <citation type="submission" date="2022-11" db="UniProtKB">
        <authorList>
            <consortium name="WormBaseParasite"/>
        </authorList>
    </citation>
    <scope>IDENTIFICATION</scope>
</reference>
<dbReference type="Proteomes" id="UP000887580">
    <property type="component" value="Unplaced"/>
</dbReference>
<evidence type="ECO:0000313" key="2">
    <source>
        <dbReference type="WBParaSite" id="PS1159_v2.g8822.t1"/>
    </source>
</evidence>
<name>A0AC35GV18_9BILA</name>
<accession>A0AC35GV18</accession>
<protein>
    <submittedName>
        <fullName evidence="2">Uncharacterized protein</fullName>
    </submittedName>
</protein>
<evidence type="ECO:0000313" key="1">
    <source>
        <dbReference type="Proteomes" id="UP000887580"/>
    </source>
</evidence>
<proteinExistence type="predicted"/>
<dbReference type="WBParaSite" id="PS1159_v2.g8822.t1">
    <property type="protein sequence ID" value="PS1159_v2.g8822.t1"/>
    <property type="gene ID" value="PS1159_v2.g8822"/>
</dbReference>